<proteinExistence type="predicted"/>
<reference evidence="2" key="1">
    <citation type="submission" date="2020-05" db="EMBL/GenBank/DDBJ databases">
        <title>Frigoriglobus tundricola gen. nov., sp. nov., a psychrotolerant cellulolytic planctomycete of the family Gemmataceae with two divergent copies of 16S rRNA gene.</title>
        <authorList>
            <person name="Kulichevskaya I.S."/>
            <person name="Ivanova A.A."/>
            <person name="Naumoff D.G."/>
            <person name="Beletsky A.V."/>
            <person name="Rijpstra W.I.C."/>
            <person name="Sinninghe Damste J.S."/>
            <person name="Mardanov A.V."/>
            <person name="Ravin N.V."/>
            <person name="Dedysh S.N."/>
        </authorList>
    </citation>
    <scope>NUCLEOTIDE SEQUENCE [LARGE SCALE GENOMIC DNA]</scope>
    <source>
        <strain evidence="2">PL17</strain>
    </source>
</reference>
<gene>
    <name evidence="1" type="ORF">FTUN_0350</name>
</gene>
<protein>
    <submittedName>
        <fullName evidence="1">Uncharacterized protein</fullName>
    </submittedName>
</protein>
<dbReference type="Proteomes" id="UP000503447">
    <property type="component" value="Chromosome"/>
</dbReference>
<evidence type="ECO:0000313" key="2">
    <source>
        <dbReference type="Proteomes" id="UP000503447"/>
    </source>
</evidence>
<accession>A0A6M5YHW6</accession>
<evidence type="ECO:0000313" key="1">
    <source>
        <dbReference type="EMBL" id="QJW92853.1"/>
    </source>
</evidence>
<name>A0A6M5YHW6_9BACT</name>
<dbReference type="EMBL" id="CP053452">
    <property type="protein sequence ID" value="QJW92853.1"/>
    <property type="molecule type" value="Genomic_DNA"/>
</dbReference>
<organism evidence="1 2">
    <name type="scientific">Frigoriglobus tundricola</name>
    <dbReference type="NCBI Taxonomy" id="2774151"/>
    <lineage>
        <taxon>Bacteria</taxon>
        <taxon>Pseudomonadati</taxon>
        <taxon>Planctomycetota</taxon>
        <taxon>Planctomycetia</taxon>
        <taxon>Gemmatales</taxon>
        <taxon>Gemmataceae</taxon>
        <taxon>Frigoriglobus</taxon>
    </lineage>
</organism>
<keyword evidence="2" id="KW-1185">Reference proteome</keyword>
<sequence>MERETPSVGCRDMRPERSTPFCSRYFGSAAAWPVHSTKE</sequence>
<dbReference type="AlphaFoldDB" id="A0A6M5YHW6"/>
<dbReference type="KEGG" id="ftj:FTUN_0350"/>